<keyword evidence="1" id="KW-1133">Transmembrane helix</keyword>
<name>A0A162BLP9_9GAMM</name>
<dbReference type="PATRIC" id="fig|1365257.3.peg.3549"/>
<organism evidence="2 3">
    <name type="scientific">Pseudoalteromonas luteoviolacea S4060-1</name>
    <dbReference type="NCBI Taxonomy" id="1365257"/>
    <lineage>
        <taxon>Bacteria</taxon>
        <taxon>Pseudomonadati</taxon>
        <taxon>Pseudomonadota</taxon>
        <taxon>Gammaproteobacteria</taxon>
        <taxon>Alteromonadales</taxon>
        <taxon>Pseudoalteromonadaceae</taxon>
        <taxon>Pseudoalteromonas</taxon>
    </lineage>
</organism>
<feature type="transmembrane region" description="Helical" evidence="1">
    <location>
        <begin position="67"/>
        <end position="89"/>
    </location>
</feature>
<proteinExistence type="predicted"/>
<evidence type="ECO:0000313" key="3">
    <source>
        <dbReference type="Proteomes" id="UP000076661"/>
    </source>
</evidence>
<reference evidence="2 3" key="1">
    <citation type="submission" date="2013-07" db="EMBL/GenBank/DDBJ databases">
        <title>Comparative Genomic and Metabolomic Analysis of Twelve Strains of Pseudoalteromonas luteoviolacea.</title>
        <authorList>
            <person name="Vynne N.G."/>
            <person name="Mansson M."/>
            <person name="Gram L."/>
        </authorList>
    </citation>
    <scope>NUCLEOTIDE SEQUENCE [LARGE SCALE GENOMIC DNA]</scope>
    <source>
        <strain evidence="2 3">S4060-1</strain>
    </source>
</reference>
<accession>A0A162BLP9</accession>
<dbReference type="Proteomes" id="UP000076661">
    <property type="component" value="Unassembled WGS sequence"/>
</dbReference>
<dbReference type="RefSeq" id="WP_063381972.1">
    <property type="nucleotide sequence ID" value="NZ_AUXX01000031.1"/>
</dbReference>
<feature type="transmembrane region" description="Helical" evidence="1">
    <location>
        <begin position="36"/>
        <end position="55"/>
    </location>
</feature>
<keyword evidence="1" id="KW-0472">Membrane</keyword>
<comment type="caution">
    <text evidence="2">The sequence shown here is derived from an EMBL/GenBank/DDBJ whole genome shotgun (WGS) entry which is preliminary data.</text>
</comment>
<evidence type="ECO:0000256" key="1">
    <source>
        <dbReference type="SAM" id="Phobius"/>
    </source>
</evidence>
<sequence length="222" mass="24761">MDYKESIFCMNLWGVISLSALFPLPHPEVTHTEMWLIILTALLMVLVQVIGRYWFYKVKSVNNAWFAIWGSIVGAMCVFLCALAAYSLLNGQVTMLVLWVMLCPPVIVAIVTLTNRFLSPTFSYQGALEVGKVRIGTWDYYPFKKYGDSKLPSGRNVGVSPKVSTGIISTAAIAGAFATGSTLDAYLLYLANITVCVSFAWIFSWSTWIELAYLIRARFSHV</sequence>
<dbReference type="EMBL" id="AUXX01000031">
    <property type="protein sequence ID" value="KZN63944.1"/>
    <property type="molecule type" value="Genomic_DNA"/>
</dbReference>
<gene>
    <name evidence="2" type="ORF">N478_23640</name>
</gene>
<protein>
    <submittedName>
        <fullName evidence="2">Uncharacterized protein</fullName>
    </submittedName>
</protein>
<feature type="transmembrane region" description="Helical" evidence="1">
    <location>
        <begin position="189"/>
        <end position="215"/>
    </location>
</feature>
<keyword evidence="1" id="KW-0812">Transmembrane</keyword>
<evidence type="ECO:0000313" key="2">
    <source>
        <dbReference type="EMBL" id="KZN63944.1"/>
    </source>
</evidence>
<dbReference type="AlphaFoldDB" id="A0A162BLP9"/>
<feature type="transmembrane region" description="Helical" evidence="1">
    <location>
        <begin position="95"/>
        <end position="114"/>
    </location>
</feature>
<feature type="transmembrane region" description="Helical" evidence="1">
    <location>
        <begin position="7"/>
        <end position="24"/>
    </location>
</feature>